<evidence type="ECO:0000259" key="3">
    <source>
        <dbReference type="Pfam" id="PF00881"/>
    </source>
</evidence>
<gene>
    <name evidence="4" type="ORF">CBW46_001560</name>
</gene>
<reference evidence="4" key="1">
    <citation type="submission" date="2018-06" db="EMBL/GenBank/DDBJ databases">
        <title>Paenibacillus xerothermodurans sp. nov. an extremely dry heat resistant spore forming bacterium isolated from the soil of Cape Canaveral, Florida.</title>
        <authorList>
            <person name="Seuylemezian A."/>
            <person name="Kaur N."/>
            <person name="Patil P."/>
            <person name="Patil P."/>
            <person name="Mayilraj S."/>
            <person name="Vaishampayan P."/>
        </authorList>
    </citation>
    <scope>NUCLEOTIDE SEQUENCE [LARGE SCALE GENOMIC DNA]</scope>
    <source>
        <strain evidence="4">ATCC 27380</strain>
    </source>
</reference>
<feature type="domain" description="Nitroreductase" evidence="3">
    <location>
        <begin position="31"/>
        <end position="78"/>
    </location>
</feature>
<proteinExistence type="inferred from homology"/>
<evidence type="ECO:0000256" key="2">
    <source>
        <dbReference type="ARBA" id="ARBA00023002"/>
    </source>
</evidence>
<dbReference type="PANTHER" id="PTHR43673:SF10">
    <property type="entry name" value="NADH DEHYDROGENASE_NAD(P)H NITROREDUCTASE XCC3605-RELATED"/>
    <property type="match status" value="1"/>
</dbReference>
<dbReference type="GO" id="GO:0016491">
    <property type="term" value="F:oxidoreductase activity"/>
    <property type="evidence" value="ECO:0007669"/>
    <property type="project" value="UniProtKB-KW"/>
</dbReference>
<feature type="domain" description="Nitroreductase" evidence="3">
    <location>
        <begin position="85"/>
        <end position="170"/>
    </location>
</feature>
<dbReference type="Gene3D" id="3.40.109.10">
    <property type="entry name" value="NADH Oxidase"/>
    <property type="match status" value="1"/>
</dbReference>
<comment type="similarity">
    <text evidence="1">Belongs to the nitroreductase family.</text>
</comment>
<accession>A0A2W1NH90</accession>
<dbReference type="AlphaFoldDB" id="A0A2W1NH90"/>
<dbReference type="InterPro" id="IPR029479">
    <property type="entry name" value="Nitroreductase"/>
</dbReference>
<name>A0A2W1NH90_PAEXE</name>
<evidence type="ECO:0000313" key="4">
    <source>
        <dbReference type="EMBL" id="PZE22501.1"/>
    </source>
</evidence>
<dbReference type="CDD" id="cd02138">
    <property type="entry name" value="TdsD-like"/>
    <property type="match status" value="1"/>
</dbReference>
<evidence type="ECO:0000313" key="5">
    <source>
        <dbReference type="Proteomes" id="UP000214746"/>
    </source>
</evidence>
<organism evidence="4 5">
    <name type="scientific">Paenibacillus xerothermodurans</name>
    <dbReference type="NCBI Taxonomy" id="1977292"/>
    <lineage>
        <taxon>Bacteria</taxon>
        <taxon>Bacillati</taxon>
        <taxon>Bacillota</taxon>
        <taxon>Bacilli</taxon>
        <taxon>Bacillales</taxon>
        <taxon>Paenibacillaceae</taxon>
        <taxon>Paenibacillus</taxon>
    </lineage>
</organism>
<dbReference type="RefSeq" id="WP_089198272.1">
    <property type="nucleotide sequence ID" value="NZ_NHRJ02000001.1"/>
</dbReference>
<dbReference type="Pfam" id="PF00881">
    <property type="entry name" value="Nitroreductase"/>
    <property type="match status" value="2"/>
</dbReference>
<protein>
    <submittedName>
        <fullName evidence="4">Nitroreductase</fullName>
    </submittedName>
</protein>
<dbReference type="Proteomes" id="UP000214746">
    <property type="component" value="Unassembled WGS sequence"/>
</dbReference>
<keyword evidence="2" id="KW-0560">Oxidoreductase</keyword>
<sequence>MSNVNSTVNEVAPEVAGHRKSEYPVNPQFLNRWSSRALSDRKVTEQDLFTVLEAGHWAPSSYNDQPWRFIYAHTEEQLTVFHQFINEFNNTWAANAPVLILLASDKRRPNGDLNGAHSFDAGTAWGSIALQANLLGLTTRAMGGFDHDKARRLLNVPDSFELHVVIALGYPGDKDQLPPNLRDMDVPTSRRPLKEVIFKGTMKP</sequence>
<dbReference type="OrthoDB" id="9782629at2"/>
<comment type="caution">
    <text evidence="4">The sequence shown here is derived from an EMBL/GenBank/DDBJ whole genome shotgun (WGS) entry which is preliminary data.</text>
</comment>
<dbReference type="PANTHER" id="PTHR43673">
    <property type="entry name" value="NAD(P)H NITROREDUCTASE YDGI-RELATED"/>
    <property type="match status" value="1"/>
</dbReference>
<evidence type="ECO:0000256" key="1">
    <source>
        <dbReference type="ARBA" id="ARBA00007118"/>
    </source>
</evidence>
<dbReference type="InterPro" id="IPR000415">
    <property type="entry name" value="Nitroreductase-like"/>
</dbReference>
<dbReference type="EMBL" id="NHRJ02000001">
    <property type="protein sequence ID" value="PZE22501.1"/>
    <property type="molecule type" value="Genomic_DNA"/>
</dbReference>
<keyword evidence="5" id="KW-1185">Reference proteome</keyword>
<dbReference type="SUPFAM" id="SSF55469">
    <property type="entry name" value="FMN-dependent nitroreductase-like"/>
    <property type="match status" value="1"/>
</dbReference>